<accession>A0A0M3I4P6</accession>
<keyword evidence="1" id="KW-1185">Reference proteome</keyword>
<organism evidence="1 2">
    <name type="scientific">Ascaris lumbricoides</name>
    <name type="common">Giant roundworm</name>
    <dbReference type="NCBI Taxonomy" id="6252"/>
    <lineage>
        <taxon>Eukaryota</taxon>
        <taxon>Metazoa</taxon>
        <taxon>Ecdysozoa</taxon>
        <taxon>Nematoda</taxon>
        <taxon>Chromadorea</taxon>
        <taxon>Rhabditida</taxon>
        <taxon>Spirurina</taxon>
        <taxon>Ascaridomorpha</taxon>
        <taxon>Ascaridoidea</taxon>
        <taxon>Ascarididae</taxon>
        <taxon>Ascaris</taxon>
    </lineage>
</organism>
<evidence type="ECO:0000313" key="2">
    <source>
        <dbReference type="WBParaSite" id="ALUE_0001179501-mRNA-1"/>
    </source>
</evidence>
<evidence type="ECO:0000313" key="1">
    <source>
        <dbReference type="Proteomes" id="UP000036681"/>
    </source>
</evidence>
<protein>
    <submittedName>
        <fullName evidence="2">PDEase domain-containing protein</fullName>
    </submittedName>
</protein>
<sequence>MLNSCCFHCLEQRFVASPEVTLKNVDEFQFRMSLPEILVLATLLVKVQFLCEEVWRHIPNYRKSVVDSVMATGVVHFDYH</sequence>
<dbReference type="Proteomes" id="UP000036681">
    <property type="component" value="Unplaced"/>
</dbReference>
<dbReference type="WBParaSite" id="ALUE_0001179501-mRNA-1">
    <property type="protein sequence ID" value="ALUE_0001179501-mRNA-1"/>
    <property type="gene ID" value="ALUE_0001179501"/>
</dbReference>
<proteinExistence type="predicted"/>
<dbReference type="AlphaFoldDB" id="A0A0M3I4P6"/>
<reference evidence="2" key="1">
    <citation type="submission" date="2017-02" db="UniProtKB">
        <authorList>
            <consortium name="WormBaseParasite"/>
        </authorList>
    </citation>
    <scope>IDENTIFICATION</scope>
</reference>
<name>A0A0M3I4P6_ASCLU</name>